<dbReference type="Proteomes" id="UP000245055">
    <property type="component" value="Unassembled WGS sequence"/>
</dbReference>
<dbReference type="InterPro" id="IPR036388">
    <property type="entry name" value="WH-like_DNA-bd_sf"/>
</dbReference>
<evidence type="ECO:0000259" key="5">
    <source>
        <dbReference type="PROSITE" id="PS50931"/>
    </source>
</evidence>
<protein>
    <submittedName>
        <fullName evidence="6">LysR family transcriptional regulator</fullName>
    </submittedName>
</protein>
<dbReference type="EMBL" id="QZDO01000005">
    <property type="protein sequence ID" value="RJL76150.1"/>
    <property type="molecule type" value="Genomic_DNA"/>
</dbReference>
<dbReference type="Pfam" id="PF03466">
    <property type="entry name" value="LysR_substrate"/>
    <property type="match status" value="1"/>
</dbReference>
<evidence type="ECO:0000256" key="1">
    <source>
        <dbReference type="ARBA" id="ARBA00009437"/>
    </source>
</evidence>
<dbReference type="GO" id="GO:0003677">
    <property type="term" value="F:DNA binding"/>
    <property type="evidence" value="ECO:0007669"/>
    <property type="project" value="UniProtKB-KW"/>
</dbReference>
<evidence type="ECO:0000313" key="8">
    <source>
        <dbReference type="Proteomes" id="UP000245055"/>
    </source>
</evidence>
<dbReference type="SUPFAM" id="SSF53850">
    <property type="entry name" value="Periplasmic binding protein-like II"/>
    <property type="match status" value="1"/>
</dbReference>
<dbReference type="GO" id="GO:0003700">
    <property type="term" value="F:DNA-binding transcription factor activity"/>
    <property type="evidence" value="ECO:0007669"/>
    <property type="project" value="InterPro"/>
</dbReference>
<dbReference type="RefSeq" id="WP_024107178.1">
    <property type="nucleotide sequence ID" value="NZ_CP031560.1"/>
</dbReference>
<comment type="similarity">
    <text evidence="1">Belongs to the LysR transcriptional regulatory family.</text>
</comment>
<dbReference type="Gene3D" id="3.40.190.290">
    <property type="match status" value="1"/>
</dbReference>
<dbReference type="PANTHER" id="PTHR30537:SF5">
    <property type="entry name" value="HTH-TYPE TRANSCRIPTIONAL ACTIVATOR TTDR-RELATED"/>
    <property type="match status" value="1"/>
</dbReference>
<dbReference type="GeneID" id="49323526"/>
<dbReference type="Gene3D" id="1.10.10.10">
    <property type="entry name" value="Winged helix-like DNA-binding domain superfamily/Winged helix DNA-binding domain"/>
    <property type="match status" value="1"/>
</dbReference>
<dbReference type="Proteomes" id="UP000266633">
    <property type="component" value="Unassembled WGS sequence"/>
</dbReference>
<keyword evidence="4" id="KW-0804">Transcription</keyword>
<feature type="domain" description="HTH lysR-type" evidence="5">
    <location>
        <begin position="1"/>
        <end position="62"/>
    </location>
</feature>
<accession>A0AAP2D408</accession>
<keyword evidence="3" id="KW-0238">DNA-binding</keyword>
<evidence type="ECO:0000313" key="9">
    <source>
        <dbReference type="Proteomes" id="UP000266633"/>
    </source>
</evidence>
<dbReference type="InterPro" id="IPR058163">
    <property type="entry name" value="LysR-type_TF_proteobact-type"/>
</dbReference>
<dbReference type="InterPro" id="IPR000847">
    <property type="entry name" value="LysR_HTH_N"/>
</dbReference>
<dbReference type="FunFam" id="1.10.10.10:FF:000001">
    <property type="entry name" value="LysR family transcriptional regulator"/>
    <property type="match status" value="1"/>
</dbReference>
<dbReference type="EMBL" id="QESZ01000005">
    <property type="protein sequence ID" value="PWD74819.1"/>
    <property type="molecule type" value="Genomic_DNA"/>
</dbReference>
<dbReference type="InterPro" id="IPR036390">
    <property type="entry name" value="WH_DNA-bd_sf"/>
</dbReference>
<comment type="caution">
    <text evidence="6">The sequence shown here is derived from an EMBL/GenBank/DDBJ whole genome shotgun (WGS) entry which is preliminary data.</text>
</comment>
<dbReference type="PROSITE" id="PS50931">
    <property type="entry name" value="HTH_LYSR"/>
    <property type="match status" value="1"/>
</dbReference>
<evidence type="ECO:0000313" key="7">
    <source>
        <dbReference type="EMBL" id="RJL76150.1"/>
    </source>
</evidence>
<dbReference type="SUPFAM" id="SSF46785">
    <property type="entry name" value="Winged helix' DNA-binding domain"/>
    <property type="match status" value="1"/>
</dbReference>
<gene>
    <name evidence="7" type="ORF">D5077_01910</name>
    <name evidence="6" type="ORF">DF213_04105</name>
</gene>
<evidence type="ECO:0000256" key="2">
    <source>
        <dbReference type="ARBA" id="ARBA00023015"/>
    </source>
</evidence>
<evidence type="ECO:0000256" key="3">
    <source>
        <dbReference type="ARBA" id="ARBA00023125"/>
    </source>
</evidence>
<dbReference type="Pfam" id="PF00126">
    <property type="entry name" value="HTH_1"/>
    <property type="match status" value="1"/>
</dbReference>
<dbReference type="CDD" id="cd08422">
    <property type="entry name" value="PBP2_CrgA_like"/>
    <property type="match status" value="1"/>
</dbReference>
<keyword evidence="9" id="KW-1185">Reference proteome</keyword>
<keyword evidence="2" id="KW-0805">Transcription regulation</keyword>
<proteinExistence type="inferred from homology"/>
<name>A0AAP2D408_9GAMM</name>
<sequence length="335" mass="35897">MEISQRVRAIVSFVQAVDTGSFAAAGRTLGISSAAVSKNVASLEQALGVRLMNRTTRTLSLTDEGAAFLRQARIALEALDAAVDVLAEQRVEIGGHVRLSCSVGFGRDHLMPLLPGLQVRYPALTIEADFDDRVIDLVRDGYDLAIRGGQIVDSALVSRPICRLNMALVAAPDYLARAGVPATSEDLLSHRLIVRRFLGGKVSPWIFRDEEGNQTSLNLDSAVLTLSAPEALVQAASLGLGIAQVGVHTAWPALREGRLKVVLPDRHDPGNYEMVVQYPHRALMAPRVRATLDYLLAAFAGDNALHVPLRTLNDYASIPAGVIGAAGLDSDSRAR</sequence>
<organism evidence="6 8">
    <name type="scientific">Dickeya dianthicola</name>
    <dbReference type="NCBI Taxonomy" id="204039"/>
    <lineage>
        <taxon>Bacteria</taxon>
        <taxon>Pseudomonadati</taxon>
        <taxon>Pseudomonadota</taxon>
        <taxon>Gammaproteobacteria</taxon>
        <taxon>Enterobacterales</taxon>
        <taxon>Pectobacteriaceae</taxon>
        <taxon>Dickeya</taxon>
    </lineage>
</organism>
<dbReference type="InterPro" id="IPR005119">
    <property type="entry name" value="LysR_subst-bd"/>
</dbReference>
<dbReference type="AlphaFoldDB" id="A0AAP2D408"/>
<reference evidence="6 8" key="1">
    <citation type="submission" date="2018-05" db="EMBL/GenBank/DDBJ databases">
        <title>Genomic diversity of pathogens causing Blackleg of Potato in Pakistan.</title>
        <authorList>
            <person name="Sarfraz S."/>
            <person name="Riaz K."/>
            <person name="Oulghazi S."/>
            <person name="Cigna J."/>
            <person name="Sahi S.T."/>
            <person name="Khan S.H."/>
            <person name="Hameed A."/>
            <person name="Faure D."/>
        </authorList>
    </citation>
    <scope>NUCLEOTIDE SEQUENCE [LARGE SCALE GENOMIC DNA]</scope>
    <source>
        <strain evidence="6 8">SS70</strain>
    </source>
</reference>
<evidence type="ECO:0000256" key="4">
    <source>
        <dbReference type="ARBA" id="ARBA00023163"/>
    </source>
</evidence>
<reference evidence="7 9" key="2">
    <citation type="submission" date="2018-09" db="EMBL/GenBank/DDBJ databases">
        <title>Phylogenetic diversity of Pectobacterium and Dickeya strains causing blackleg disease of potato in Morocco.</title>
        <authorList>
            <person name="Oulghazi S."/>
            <person name="Moumni M."/>
            <person name="Faure D."/>
        </authorList>
    </citation>
    <scope>NUCLEOTIDE SEQUENCE [LARGE SCALE GENOMIC DNA]</scope>
    <source>
        <strain evidence="7 9">S4.16.03.LID</strain>
    </source>
</reference>
<evidence type="ECO:0000313" key="6">
    <source>
        <dbReference type="EMBL" id="PWD74819.1"/>
    </source>
</evidence>
<dbReference type="PANTHER" id="PTHR30537">
    <property type="entry name" value="HTH-TYPE TRANSCRIPTIONAL REGULATOR"/>
    <property type="match status" value="1"/>
</dbReference>